<dbReference type="Proteomes" id="UP000029518">
    <property type="component" value="Chromosome"/>
</dbReference>
<evidence type="ECO:0000313" key="13">
    <source>
        <dbReference type="EMBL" id="AIQ61356.1"/>
    </source>
</evidence>
<dbReference type="FunFam" id="3.30.565.10:FF:000006">
    <property type="entry name" value="Sensor histidine kinase WalK"/>
    <property type="match status" value="1"/>
</dbReference>
<keyword evidence="5" id="KW-0808">Transferase</keyword>
<feature type="transmembrane region" description="Helical" evidence="11">
    <location>
        <begin position="50"/>
        <end position="74"/>
    </location>
</feature>
<keyword evidence="9" id="KW-0902">Two-component regulatory system</keyword>
<accession>A0A089LIK0</accession>
<dbReference type="RefSeq" id="WP_245647967.1">
    <property type="nucleotide sequence ID" value="NZ_CP009285.1"/>
</dbReference>
<dbReference type="CDD" id="cd00082">
    <property type="entry name" value="HisKA"/>
    <property type="match status" value="1"/>
</dbReference>
<keyword evidence="6" id="KW-0547">Nucleotide-binding</keyword>
<dbReference type="EMBL" id="CP009285">
    <property type="protein sequence ID" value="AIQ61356.1"/>
    <property type="molecule type" value="Genomic_DNA"/>
</dbReference>
<dbReference type="CDD" id="cd00075">
    <property type="entry name" value="HATPase"/>
    <property type="match status" value="1"/>
</dbReference>
<evidence type="ECO:0000256" key="7">
    <source>
        <dbReference type="ARBA" id="ARBA00022777"/>
    </source>
</evidence>
<dbReference type="SUPFAM" id="SSF55874">
    <property type="entry name" value="ATPase domain of HSP90 chaperone/DNA topoisomerase II/histidine kinase"/>
    <property type="match status" value="1"/>
</dbReference>
<gene>
    <name evidence="13" type="ORF">PBOR_33980</name>
</gene>
<dbReference type="SMART" id="SM00388">
    <property type="entry name" value="HisKA"/>
    <property type="match status" value="1"/>
</dbReference>
<dbReference type="PRINTS" id="PR00344">
    <property type="entry name" value="BCTRLSENSOR"/>
</dbReference>
<keyword evidence="4" id="KW-0597">Phosphoprotein</keyword>
<proteinExistence type="predicted"/>
<name>A0A089LIK0_PAEBO</name>
<evidence type="ECO:0000256" key="11">
    <source>
        <dbReference type="SAM" id="Phobius"/>
    </source>
</evidence>
<dbReference type="PROSITE" id="PS50109">
    <property type="entry name" value="HIS_KIN"/>
    <property type="match status" value="1"/>
</dbReference>
<dbReference type="Pfam" id="PF00512">
    <property type="entry name" value="HisKA"/>
    <property type="match status" value="1"/>
</dbReference>
<dbReference type="Pfam" id="PF02518">
    <property type="entry name" value="HATPase_c"/>
    <property type="match status" value="1"/>
</dbReference>
<keyword evidence="11" id="KW-0812">Transmembrane</keyword>
<dbReference type="EC" id="2.7.13.3" evidence="3"/>
<feature type="transmembrane region" description="Helical" evidence="11">
    <location>
        <begin position="12"/>
        <end position="30"/>
    </location>
</feature>
<dbReference type="SMART" id="SM00387">
    <property type="entry name" value="HATPase_c"/>
    <property type="match status" value="1"/>
</dbReference>
<dbReference type="InterPro" id="IPR036097">
    <property type="entry name" value="HisK_dim/P_sf"/>
</dbReference>
<keyword evidence="10 11" id="KW-0472">Membrane</keyword>
<evidence type="ECO:0000256" key="1">
    <source>
        <dbReference type="ARBA" id="ARBA00000085"/>
    </source>
</evidence>
<protein>
    <recommendedName>
        <fullName evidence="3">histidine kinase</fullName>
        <ecNumber evidence="3">2.7.13.3</ecNumber>
    </recommendedName>
</protein>
<evidence type="ECO:0000256" key="10">
    <source>
        <dbReference type="ARBA" id="ARBA00023136"/>
    </source>
</evidence>
<keyword evidence="14" id="KW-1185">Reference proteome</keyword>
<feature type="domain" description="Histidine kinase" evidence="12">
    <location>
        <begin position="138"/>
        <end position="354"/>
    </location>
</feature>
<dbReference type="InterPro" id="IPR036890">
    <property type="entry name" value="HATPase_C_sf"/>
</dbReference>
<comment type="catalytic activity">
    <reaction evidence="1">
        <text>ATP + protein L-histidine = ADP + protein N-phospho-L-histidine.</text>
        <dbReference type="EC" id="2.7.13.3"/>
    </reaction>
</comment>
<dbReference type="KEGG" id="pbd:PBOR_33980"/>
<dbReference type="Gene3D" id="3.30.565.10">
    <property type="entry name" value="Histidine kinase-like ATPase, C-terminal domain"/>
    <property type="match status" value="1"/>
</dbReference>
<dbReference type="InterPro" id="IPR005467">
    <property type="entry name" value="His_kinase_dom"/>
</dbReference>
<evidence type="ECO:0000256" key="9">
    <source>
        <dbReference type="ARBA" id="ARBA00023012"/>
    </source>
</evidence>
<evidence type="ECO:0000256" key="2">
    <source>
        <dbReference type="ARBA" id="ARBA00004651"/>
    </source>
</evidence>
<dbReference type="GO" id="GO:0005886">
    <property type="term" value="C:plasma membrane"/>
    <property type="evidence" value="ECO:0007669"/>
    <property type="project" value="UniProtKB-SubCell"/>
</dbReference>
<evidence type="ECO:0000313" key="14">
    <source>
        <dbReference type="Proteomes" id="UP000029518"/>
    </source>
</evidence>
<dbReference type="HOGENOM" id="CLU_000445_89_3_9"/>
<keyword evidence="8" id="KW-0067">ATP-binding</keyword>
<evidence type="ECO:0000256" key="6">
    <source>
        <dbReference type="ARBA" id="ARBA00022741"/>
    </source>
</evidence>
<comment type="subcellular location">
    <subcellularLocation>
        <location evidence="2">Cell membrane</location>
        <topology evidence="2">Multi-pass membrane protein</topology>
    </subcellularLocation>
</comment>
<evidence type="ECO:0000259" key="12">
    <source>
        <dbReference type="PROSITE" id="PS50109"/>
    </source>
</evidence>
<dbReference type="GO" id="GO:0000155">
    <property type="term" value="F:phosphorelay sensor kinase activity"/>
    <property type="evidence" value="ECO:0007669"/>
    <property type="project" value="InterPro"/>
</dbReference>
<sequence length="355" mass="40430">MMSRISKLWKKINVIVPIFGILTMLFISWNGSYFGSRLLVRHFGWSFSEYGYHLFVMTLQIIIFFIVAGTIAFATRGQDRRFYMPILTAMRQISQGNFKIELENSKQYRQFGGIVEGINEMANELSRMETLRQDFISNVSHEIQSPLTSIRGFAAALQNDSLSPESRRHYLNIIEAESRRLSGLSDNLLKLSALEAESFPFERKPYRLDKQLQEMILASEPQWLGKDIEVEAELAETTVVAVKDLLSQVWTNLLHNSIKFTPQDGRITVSLRIIEEWIEVEVRDSGIGIAEEELERIFERFYKVDKSRSVSSGGGSGLGLPLVKKIVELHEGSIHVTSRPGEGTASIVRLPLQVR</sequence>
<dbReference type="PANTHER" id="PTHR43711:SF1">
    <property type="entry name" value="HISTIDINE KINASE 1"/>
    <property type="match status" value="1"/>
</dbReference>
<organism evidence="13 14">
    <name type="scientific">Paenibacillus borealis</name>
    <dbReference type="NCBI Taxonomy" id="160799"/>
    <lineage>
        <taxon>Bacteria</taxon>
        <taxon>Bacillati</taxon>
        <taxon>Bacillota</taxon>
        <taxon>Bacilli</taxon>
        <taxon>Bacillales</taxon>
        <taxon>Paenibacillaceae</taxon>
        <taxon>Paenibacillus</taxon>
    </lineage>
</organism>
<dbReference type="GO" id="GO:0005524">
    <property type="term" value="F:ATP binding"/>
    <property type="evidence" value="ECO:0007669"/>
    <property type="project" value="UniProtKB-KW"/>
</dbReference>
<evidence type="ECO:0000256" key="8">
    <source>
        <dbReference type="ARBA" id="ARBA00022840"/>
    </source>
</evidence>
<dbReference type="InterPro" id="IPR003661">
    <property type="entry name" value="HisK_dim/P_dom"/>
</dbReference>
<dbReference type="InterPro" id="IPR050736">
    <property type="entry name" value="Sensor_HK_Regulatory"/>
</dbReference>
<dbReference type="InterPro" id="IPR004358">
    <property type="entry name" value="Sig_transdc_His_kin-like_C"/>
</dbReference>
<keyword evidence="11" id="KW-1133">Transmembrane helix</keyword>
<dbReference type="Gene3D" id="1.10.287.130">
    <property type="match status" value="1"/>
</dbReference>
<evidence type="ECO:0000256" key="5">
    <source>
        <dbReference type="ARBA" id="ARBA00022679"/>
    </source>
</evidence>
<keyword evidence="7" id="KW-0418">Kinase</keyword>
<dbReference type="InterPro" id="IPR003594">
    <property type="entry name" value="HATPase_dom"/>
</dbReference>
<dbReference type="PANTHER" id="PTHR43711">
    <property type="entry name" value="TWO-COMPONENT HISTIDINE KINASE"/>
    <property type="match status" value="1"/>
</dbReference>
<dbReference type="AlphaFoldDB" id="A0A089LIK0"/>
<evidence type="ECO:0000256" key="3">
    <source>
        <dbReference type="ARBA" id="ARBA00012438"/>
    </source>
</evidence>
<evidence type="ECO:0000256" key="4">
    <source>
        <dbReference type="ARBA" id="ARBA00022553"/>
    </source>
</evidence>
<reference evidence="13" key="1">
    <citation type="submission" date="2014-08" db="EMBL/GenBank/DDBJ databases">
        <title>Comparative genomics of the Paenibacillus odorifer group.</title>
        <authorList>
            <person name="den Bakker H.C."/>
            <person name="Tsai Y.-C.Y.-C."/>
            <person name="Martin N."/>
            <person name="Korlach J."/>
            <person name="Wiedmann M."/>
        </authorList>
    </citation>
    <scope>NUCLEOTIDE SEQUENCE [LARGE SCALE GENOMIC DNA]</scope>
    <source>
        <strain evidence="13">DSM 13188</strain>
    </source>
</reference>
<dbReference type="FunFam" id="1.10.287.130:FF:000001">
    <property type="entry name" value="Two-component sensor histidine kinase"/>
    <property type="match status" value="1"/>
</dbReference>
<dbReference type="SUPFAM" id="SSF47384">
    <property type="entry name" value="Homodimeric domain of signal transducing histidine kinase"/>
    <property type="match status" value="1"/>
</dbReference>